<evidence type="ECO:0000313" key="3">
    <source>
        <dbReference type="EMBL" id="MEP0815564.1"/>
    </source>
</evidence>
<proteinExistence type="inferred from homology"/>
<dbReference type="SUPFAM" id="SSF81930">
    <property type="entry name" value="Orange carotenoid protein, N-terminal domain"/>
    <property type="match status" value="1"/>
</dbReference>
<protein>
    <submittedName>
        <fullName evidence="3">Orange carotenoid protein</fullName>
    </submittedName>
</protein>
<dbReference type="Gene3D" id="1.10.2090.10">
    <property type="entry name" value="Orange carotenoid-binding protein, N-terminal domain"/>
    <property type="match status" value="1"/>
</dbReference>
<dbReference type="Proteomes" id="UP001464891">
    <property type="component" value="Unassembled WGS sequence"/>
</dbReference>
<dbReference type="InterPro" id="IPR036917">
    <property type="entry name" value="Orange_carotenoid-bd_N_sf"/>
</dbReference>
<reference evidence="3 4" key="1">
    <citation type="submission" date="2022-04" db="EMBL/GenBank/DDBJ databases">
        <title>Positive selection, recombination, and allopatry shape intraspecific diversity of widespread and dominant cyanobacteria.</title>
        <authorList>
            <person name="Wei J."/>
            <person name="Shu W."/>
            <person name="Hu C."/>
        </authorList>
    </citation>
    <scope>NUCLEOTIDE SEQUENCE [LARGE SCALE GENOMIC DNA]</scope>
    <source>
        <strain evidence="3 4">GB2-A4</strain>
    </source>
</reference>
<keyword evidence="1" id="KW-0793">Thylakoid</keyword>
<comment type="similarity">
    <text evidence="1">Belongs to the orange carotenoid-binding protein family.</text>
</comment>
<sequence length="162" mass="17985">MTYTDIANNQKQAIQSFQSFDADTQLAFLWFIYEELKGSLTPKGGPDTSGFAIAQGVVDRIQQLPQDQQLQAQRDVVAGQPSEFGTSYGDFNSSNRLAFWYLLAQGMENGQIVNVPSDYQMSGDAQEFFNAIKGLEFNDQITFMRNVVSCIGPEPKEGAVFT</sequence>
<keyword evidence="1" id="KW-0472">Membrane</keyword>
<feature type="domain" description="OCP N-terminal" evidence="2">
    <location>
        <begin position="7"/>
        <end position="159"/>
    </location>
</feature>
<organism evidence="3 4">
    <name type="scientific">Trichocoleus desertorum GB2-A4</name>
    <dbReference type="NCBI Taxonomy" id="2933944"/>
    <lineage>
        <taxon>Bacteria</taxon>
        <taxon>Bacillati</taxon>
        <taxon>Cyanobacteriota</taxon>
        <taxon>Cyanophyceae</taxon>
        <taxon>Leptolyngbyales</taxon>
        <taxon>Trichocoleusaceae</taxon>
        <taxon>Trichocoleus</taxon>
    </lineage>
</organism>
<dbReference type="InterPro" id="IPR015233">
    <property type="entry name" value="Orange_carotenoid-bd_N"/>
</dbReference>
<dbReference type="Pfam" id="PF09150">
    <property type="entry name" value="Carot_N"/>
    <property type="match status" value="1"/>
</dbReference>
<keyword evidence="4" id="KW-1185">Reference proteome</keyword>
<gene>
    <name evidence="3" type="ORF">NC998_00470</name>
</gene>
<dbReference type="RefSeq" id="WP_190431115.1">
    <property type="nucleotide sequence ID" value="NZ_JAMPKM010000001.1"/>
</dbReference>
<dbReference type="PROSITE" id="PS51773">
    <property type="entry name" value="OCP_N"/>
    <property type="match status" value="1"/>
</dbReference>
<evidence type="ECO:0000259" key="2">
    <source>
        <dbReference type="PROSITE" id="PS51773"/>
    </source>
</evidence>
<evidence type="ECO:0000313" key="4">
    <source>
        <dbReference type="Proteomes" id="UP001464891"/>
    </source>
</evidence>
<evidence type="ECO:0000256" key="1">
    <source>
        <dbReference type="PROSITE-ProRule" id="PRU01109"/>
    </source>
</evidence>
<name>A0ABV0J1B6_9CYAN</name>
<keyword evidence="1" id="KW-0157">Chromophore</keyword>
<keyword evidence="1" id="KW-0605">Phycobilisome</keyword>
<keyword evidence="1" id="KW-0042">Antenna complex</keyword>
<comment type="caution">
    <text evidence="3">The sequence shown here is derived from an EMBL/GenBank/DDBJ whole genome shotgun (WGS) entry which is preliminary data.</text>
</comment>
<dbReference type="EMBL" id="JAMPKM010000001">
    <property type="protein sequence ID" value="MEP0815564.1"/>
    <property type="molecule type" value="Genomic_DNA"/>
</dbReference>
<accession>A0ABV0J1B6</accession>